<sequence>MYDRICAMDEARLTVLDAAYHLESSRGPHLDWTTCWVFDSGDRAVPSPEEVTTHLLGRAPLVSVLRRRLREVPGGLDYPDWVVDDTPFQRHIEHHTDDGAHGMSWAQFLEGWAAVTATPLAPGHAWRLHVFHDVRDAPTAAGAATVVVFDAAHSLIAGPSIASLSAALFGVPGTPATVPGLGAAAESWDPRVRAATAIARGPFRMARWAVGLLSADRPTPTAITDRPLTRFNRGRGARRTIRTMSVDPAVLRRGGLTVTETALTAIAEAMQRYLHECDGMSPDALAAAVTVALTTAPEELGVNRLGAVTVDLRPDLTDPVDRSRAIRHSLTEGRRACESPATSTALRIDNLLPRPLYPVVAAQRRRGLDALRAAGRTTEHAVLTSVNCGNAQWSLCGRDLVQCAMTVPLPSHTHLTHGLVGTSAGLTLSVHGTPESLPDPDRYLALLTDAFSRVGTALTAQLAHRNEFHGGAAFP</sequence>
<reference evidence="2 3" key="1">
    <citation type="journal article" date="2018" name="Biodegradation">
        <title>1,4-Dioxane degradation characteristics of Rhodococcus aetherivorans JCM 14343.</title>
        <authorList>
            <person name="Inoue D."/>
            <person name="Tsunoda T."/>
            <person name="Yamamoto N."/>
            <person name="Ike M."/>
            <person name="Sei K."/>
        </authorList>
    </citation>
    <scope>NUCLEOTIDE SEQUENCE [LARGE SCALE GENOMIC DNA]</scope>
    <source>
        <strain evidence="2 3">JCM 14343</strain>
    </source>
</reference>
<dbReference type="InterPro" id="IPR009721">
    <property type="entry name" value="O-acyltransferase_WSD1_C"/>
</dbReference>
<accession>A0ABQ0YKW2</accession>
<feature type="domain" description="O-acyltransferase WSD1 C-terminal" evidence="1">
    <location>
        <begin position="303"/>
        <end position="452"/>
    </location>
</feature>
<dbReference type="Proteomes" id="UP000325466">
    <property type="component" value="Unassembled WGS sequence"/>
</dbReference>
<dbReference type="EMBL" id="BLAH01000083">
    <property type="protein sequence ID" value="GES37177.1"/>
    <property type="molecule type" value="Genomic_DNA"/>
</dbReference>
<name>A0ABQ0YKW2_9NOCA</name>
<comment type="caution">
    <text evidence="2">The sequence shown here is derived from an EMBL/GenBank/DDBJ whole genome shotgun (WGS) entry which is preliminary data.</text>
</comment>
<evidence type="ECO:0000313" key="3">
    <source>
        <dbReference type="Proteomes" id="UP000325466"/>
    </source>
</evidence>
<keyword evidence="3" id="KW-1185">Reference proteome</keyword>
<gene>
    <name evidence="2" type="ORF">RAJCM14343_2431</name>
</gene>
<proteinExistence type="predicted"/>
<organism evidence="2 3">
    <name type="scientific">Rhodococcus aetherivorans</name>
    <dbReference type="NCBI Taxonomy" id="191292"/>
    <lineage>
        <taxon>Bacteria</taxon>
        <taxon>Bacillati</taxon>
        <taxon>Actinomycetota</taxon>
        <taxon>Actinomycetes</taxon>
        <taxon>Mycobacteriales</taxon>
        <taxon>Nocardiaceae</taxon>
        <taxon>Rhodococcus</taxon>
    </lineage>
</organism>
<evidence type="ECO:0000259" key="1">
    <source>
        <dbReference type="Pfam" id="PF06974"/>
    </source>
</evidence>
<evidence type="ECO:0000313" key="2">
    <source>
        <dbReference type="EMBL" id="GES37177.1"/>
    </source>
</evidence>
<dbReference type="Pfam" id="PF06974">
    <property type="entry name" value="WS_DGAT_C"/>
    <property type="match status" value="1"/>
</dbReference>
<protein>
    <recommendedName>
        <fullName evidence="1">O-acyltransferase WSD1 C-terminal domain-containing protein</fullName>
    </recommendedName>
</protein>